<dbReference type="RefSeq" id="WP_013944407.1">
    <property type="nucleotide sequence ID" value="NC_015713.1"/>
</dbReference>
<proteinExistence type="predicted"/>
<name>F8L3S3_SIMNZ</name>
<reference key="1">
    <citation type="journal article" date="2011" name="Mol. Biol. Evol.">
        <title>Unity in variety -- the pan-genome of the Chlamydiae.</title>
        <authorList>
            <person name="Collingro A."/>
            <person name="Tischler P."/>
            <person name="Weinmaier T."/>
            <person name="Penz T."/>
            <person name="Heinz E."/>
            <person name="Brunham R.C."/>
            <person name="Read T.D."/>
            <person name="Bavoil P.M."/>
            <person name="Sachse K."/>
            <person name="Kahane S."/>
            <person name="Friedman M.G."/>
            <person name="Rattei T."/>
            <person name="Myers G.S.A."/>
            <person name="Horn M."/>
        </authorList>
    </citation>
    <scope>NUCLEOTIDE SEQUENCE</scope>
    <source>
        <strain>Z</strain>
    </source>
</reference>
<evidence type="ECO:0000313" key="3">
    <source>
        <dbReference type="Proteomes" id="UP000000496"/>
    </source>
</evidence>
<dbReference type="InterPro" id="IPR053146">
    <property type="entry name" value="QDO-like"/>
</dbReference>
<gene>
    <name evidence="2" type="ordered locus">SNE_A20640</name>
</gene>
<dbReference type="SUPFAM" id="SSF51182">
    <property type="entry name" value="RmlC-like cupins"/>
    <property type="match status" value="1"/>
</dbReference>
<feature type="domain" description="Cupin type-2" evidence="1">
    <location>
        <begin position="39"/>
        <end position="105"/>
    </location>
</feature>
<dbReference type="PANTHER" id="PTHR36440">
    <property type="entry name" value="PUTATIVE (AFU_ORTHOLOGUE AFUA_8G07350)-RELATED"/>
    <property type="match status" value="1"/>
</dbReference>
<dbReference type="eggNOG" id="COG0662">
    <property type="taxonomic scope" value="Bacteria"/>
</dbReference>
<dbReference type="AlphaFoldDB" id="F8L3S3"/>
<dbReference type="InterPro" id="IPR011051">
    <property type="entry name" value="RmlC_Cupin_sf"/>
</dbReference>
<evidence type="ECO:0000313" key="2">
    <source>
        <dbReference type="EMBL" id="CCB89941.1"/>
    </source>
</evidence>
<dbReference type="Pfam" id="PF07883">
    <property type="entry name" value="Cupin_2"/>
    <property type="match status" value="1"/>
</dbReference>
<dbReference type="KEGG" id="sng:SNE_A20640"/>
<keyword evidence="3" id="KW-1185">Reference proteome</keyword>
<dbReference type="PANTHER" id="PTHR36440:SF1">
    <property type="entry name" value="PUTATIVE (AFU_ORTHOLOGUE AFUA_8G07350)-RELATED"/>
    <property type="match status" value="1"/>
</dbReference>
<dbReference type="Proteomes" id="UP000000496">
    <property type="component" value="Chromosome gsn.131"/>
</dbReference>
<dbReference type="EMBL" id="FR872582">
    <property type="protein sequence ID" value="CCB89941.1"/>
    <property type="molecule type" value="Genomic_DNA"/>
</dbReference>
<accession>F8L3S3</accession>
<dbReference type="Gene3D" id="2.60.120.10">
    <property type="entry name" value="Jelly Rolls"/>
    <property type="match status" value="1"/>
</dbReference>
<dbReference type="InterPro" id="IPR014710">
    <property type="entry name" value="RmlC-like_jellyroll"/>
</dbReference>
<dbReference type="OrthoDB" id="1423961at2"/>
<dbReference type="HOGENOM" id="CLU_103066_2_0_0"/>
<reference evidence="2 3" key="2">
    <citation type="journal article" date="2011" name="Mol. Biol. Evol.">
        <title>Unity in variety--the pan-genome of the Chlamydiae.</title>
        <authorList>
            <person name="Collingro A."/>
            <person name="Tischler P."/>
            <person name="Weinmaier T."/>
            <person name="Penz T."/>
            <person name="Heinz E."/>
            <person name="Brunham R.C."/>
            <person name="Read T.D."/>
            <person name="Bavoil P.M."/>
            <person name="Sachse K."/>
            <person name="Kahane S."/>
            <person name="Friedman M.G."/>
            <person name="Rattei T."/>
            <person name="Myers G.S."/>
            <person name="Horn M."/>
        </authorList>
    </citation>
    <scope>NUCLEOTIDE SEQUENCE [LARGE SCALE GENOMIC DNA]</scope>
    <source>
        <strain evidence="3">ATCC VR-1471 / Z</strain>
    </source>
</reference>
<dbReference type="STRING" id="331113.SNE_A20640"/>
<sequence length="143" mass="16170">MEPVLLKSKEGKEYDIGTMVYRIKLRGTDTGGLFSLLDFNIYPGAIGPGDHYNENCSKTIFILSGKLKIKVADEEKELAPGELVYIPKKAVHDFANPYDNPCRFLLYISPAGLENFFEEAADSNPDEFIDLLKQYQIVMVRDQ</sequence>
<organism evidence="2 3">
    <name type="scientific">Simkania negevensis (strain ATCC VR-1471 / DSM 27360 / Z)</name>
    <dbReference type="NCBI Taxonomy" id="331113"/>
    <lineage>
        <taxon>Bacteria</taxon>
        <taxon>Pseudomonadati</taxon>
        <taxon>Chlamydiota</taxon>
        <taxon>Chlamydiia</taxon>
        <taxon>Parachlamydiales</taxon>
        <taxon>Simkaniaceae</taxon>
        <taxon>Simkania</taxon>
    </lineage>
</organism>
<protein>
    <recommendedName>
        <fullName evidence="1">Cupin type-2 domain-containing protein</fullName>
    </recommendedName>
</protein>
<evidence type="ECO:0000259" key="1">
    <source>
        <dbReference type="Pfam" id="PF07883"/>
    </source>
</evidence>
<dbReference type="InterPro" id="IPR013096">
    <property type="entry name" value="Cupin_2"/>
</dbReference>